<dbReference type="Proteomes" id="UP001597380">
    <property type="component" value="Unassembled WGS sequence"/>
</dbReference>
<dbReference type="InterPro" id="IPR036388">
    <property type="entry name" value="WH-like_DNA-bd_sf"/>
</dbReference>
<proteinExistence type="inferred from homology"/>
<evidence type="ECO:0000256" key="2">
    <source>
        <dbReference type="ARBA" id="ARBA00023015"/>
    </source>
</evidence>
<dbReference type="SUPFAM" id="SSF46785">
    <property type="entry name" value="Winged helix' DNA-binding domain"/>
    <property type="match status" value="1"/>
</dbReference>
<dbReference type="RefSeq" id="WP_345338306.1">
    <property type="nucleotide sequence ID" value="NZ_BAABLI010000005.1"/>
</dbReference>
<organism evidence="6 7">
    <name type="scientific">Corallincola platygyrae</name>
    <dbReference type="NCBI Taxonomy" id="1193278"/>
    <lineage>
        <taxon>Bacteria</taxon>
        <taxon>Pseudomonadati</taxon>
        <taxon>Pseudomonadota</taxon>
        <taxon>Gammaproteobacteria</taxon>
        <taxon>Alteromonadales</taxon>
        <taxon>Psychromonadaceae</taxon>
        <taxon>Corallincola</taxon>
    </lineage>
</organism>
<evidence type="ECO:0000256" key="4">
    <source>
        <dbReference type="ARBA" id="ARBA00023163"/>
    </source>
</evidence>
<reference evidence="7" key="1">
    <citation type="journal article" date="2019" name="Int. J. Syst. Evol. Microbiol.">
        <title>The Global Catalogue of Microorganisms (GCM) 10K type strain sequencing project: providing services to taxonomists for standard genome sequencing and annotation.</title>
        <authorList>
            <consortium name="The Broad Institute Genomics Platform"/>
            <consortium name="The Broad Institute Genome Sequencing Center for Infectious Disease"/>
            <person name="Wu L."/>
            <person name="Ma J."/>
        </authorList>
    </citation>
    <scope>NUCLEOTIDE SEQUENCE [LARGE SCALE GENOMIC DNA]</scope>
    <source>
        <strain evidence="7">CGMCC 1.10992</strain>
    </source>
</reference>
<evidence type="ECO:0000259" key="5">
    <source>
        <dbReference type="PROSITE" id="PS50931"/>
    </source>
</evidence>
<dbReference type="InterPro" id="IPR036390">
    <property type="entry name" value="WH_DNA-bd_sf"/>
</dbReference>
<dbReference type="InterPro" id="IPR005119">
    <property type="entry name" value="LysR_subst-bd"/>
</dbReference>
<dbReference type="Gene3D" id="1.10.10.10">
    <property type="entry name" value="Winged helix-like DNA-binding domain superfamily/Winged helix DNA-binding domain"/>
    <property type="match status" value="1"/>
</dbReference>
<sequence>MQFDWNRARAFLVTAEEGSLSAAAKVLNMTQPTLSRQVAALEQELGISLFERVGRGLELTPSGEQLLEHVQAMGEAASALSLGARGRTQTLEGDICISATETMAAFVLPTVIQTLREKAPAVNIKIVASNMASDLRRREADIAIRGFRPTEPNLIAKKLGQIQVNFYATAEYLEKLGNPQKPELFHDADFIGFDQNAPYVERLNELGFRLTDANFPVTTENHLVHWQLAKQGIGIGAMEQTIGDAEPRVVRVLPDLVPFVGEIWLVVHDELRSNRRVSMVYELLANELKTTGFLKND</sequence>
<comment type="caution">
    <text evidence="6">The sequence shown here is derived from an EMBL/GenBank/DDBJ whole genome shotgun (WGS) entry which is preliminary data.</text>
</comment>
<evidence type="ECO:0000313" key="7">
    <source>
        <dbReference type="Proteomes" id="UP001597380"/>
    </source>
</evidence>
<evidence type="ECO:0000313" key="6">
    <source>
        <dbReference type="EMBL" id="MFD2095151.1"/>
    </source>
</evidence>
<dbReference type="Pfam" id="PF03466">
    <property type="entry name" value="LysR_substrate"/>
    <property type="match status" value="1"/>
</dbReference>
<feature type="domain" description="HTH lysR-type" evidence="5">
    <location>
        <begin position="3"/>
        <end position="60"/>
    </location>
</feature>
<evidence type="ECO:0000256" key="1">
    <source>
        <dbReference type="ARBA" id="ARBA00009437"/>
    </source>
</evidence>
<dbReference type="EMBL" id="JBHUHT010000008">
    <property type="protein sequence ID" value="MFD2095151.1"/>
    <property type="molecule type" value="Genomic_DNA"/>
</dbReference>
<keyword evidence="7" id="KW-1185">Reference proteome</keyword>
<dbReference type="Gene3D" id="3.40.190.290">
    <property type="match status" value="1"/>
</dbReference>
<dbReference type="PRINTS" id="PR00039">
    <property type="entry name" value="HTHLYSR"/>
</dbReference>
<dbReference type="PROSITE" id="PS50931">
    <property type="entry name" value="HTH_LYSR"/>
    <property type="match status" value="1"/>
</dbReference>
<keyword evidence="2" id="KW-0805">Transcription regulation</keyword>
<comment type="similarity">
    <text evidence="1">Belongs to the LysR transcriptional regulatory family.</text>
</comment>
<dbReference type="Pfam" id="PF00126">
    <property type="entry name" value="HTH_1"/>
    <property type="match status" value="1"/>
</dbReference>
<evidence type="ECO:0000256" key="3">
    <source>
        <dbReference type="ARBA" id="ARBA00023125"/>
    </source>
</evidence>
<protein>
    <submittedName>
        <fullName evidence="6">LysR family transcriptional regulator</fullName>
    </submittedName>
</protein>
<gene>
    <name evidence="6" type="ORF">ACFSJ3_04080</name>
</gene>
<dbReference type="PANTHER" id="PTHR30537">
    <property type="entry name" value="HTH-TYPE TRANSCRIPTIONAL REGULATOR"/>
    <property type="match status" value="1"/>
</dbReference>
<dbReference type="PANTHER" id="PTHR30537:SF3">
    <property type="entry name" value="TRANSCRIPTIONAL REGULATORY PROTEIN"/>
    <property type="match status" value="1"/>
</dbReference>
<keyword evidence="3" id="KW-0238">DNA-binding</keyword>
<dbReference type="SUPFAM" id="SSF53850">
    <property type="entry name" value="Periplasmic binding protein-like II"/>
    <property type="match status" value="1"/>
</dbReference>
<dbReference type="InterPro" id="IPR058163">
    <property type="entry name" value="LysR-type_TF_proteobact-type"/>
</dbReference>
<accession>A0ABW4XHZ1</accession>
<keyword evidence="4" id="KW-0804">Transcription</keyword>
<dbReference type="InterPro" id="IPR000847">
    <property type="entry name" value="LysR_HTH_N"/>
</dbReference>
<name>A0ABW4XHZ1_9GAMM</name>